<dbReference type="Gene3D" id="6.10.250.790">
    <property type="match status" value="1"/>
</dbReference>
<evidence type="ECO:0000256" key="2">
    <source>
        <dbReference type="SAM" id="MobiDB-lite"/>
    </source>
</evidence>
<feature type="region of interest" description="Disordered" evidence="2">
    <location>
        <begin position="215"/>
        <end position="249"/>
    </location>
</feature>
<protein>
    <recommendedName>
        <fullName evidence="5">Cell division protein ZapA</fullName>
    </recommendedName>
</protein>
<gene>
    <name evidence="3" type="ORF">PGLA_01220</name>
</gene>
<organism evidence="3 4">
    <name type="scientific">Paenibacillus glacialis</name>
    <dbReference type="NCBI Taxonomy" id="494026"/>
    <lineage>
        <taxon>Bacteria</taxon>
        <taxon>Bacillati</taxon>
        <taxon>Bacillota</taxon>
        <taxon>Bacilli</taxon>
        <taxon>Bacillales</taxon>
        <taxon>Paenibacillaceae</taxon>
        <taxon>Paenibacillus</taxon>
    </lineage>
</organism>
<evidence type="ECO:0000313" key="4">
    <source>
        <dbReference type="Proteomes" id="UP000076967"/>
    </source>
</evidence>
<evidence type="ECO:0000256" key="1">
    <source>
        <dbReference type="SAM" id="Coils"/>
    </source>
</evidence>
<dbReference type="RefSeq" id="WP_068527516.1">
    <property type="nucleotide sequence ID" value="NZ_LVJH01000002.1"/>
</dbReference>
<dbReference type="InterPro" id="IPR007838">
    <property type="entry name" value="Cell_div_ZapA-like"/>
</dbReference>
<dbReference type="EMBL" id="LVJH01000002">
    <property type="protein sequence ID" value="OAB46048.1"/>
    <property type="molecule type" value="Genomic_DNA"/>
</dbReference>
<feature type="compositionally biased region" description="Basic and acidic residues" evidence="2">
    <location>
        <begin position="234"/>
        <end position="249"/>
    </location>
</feature>
<feature type="compositionally biased region" description="Polar residues" evidence="2">
    <location>
        <begin position="215"/>
        <end position="233"/>
    </location>
</feature>
<dbReference type="InterPro" id="IPR053712">
    <property type="entry name" value="Bac_CellDiv_Activator"/>
</dbReference>
<feature type="coiled-coil region" evidence="1">
    <location>
        <begin position="336"/>
        <end position="608"/>
    </location>
</feature>
<dbReference type="SUPFAM" id="SSF102829">
    <property type="entry name" value="Cell division protein ZapA-like"/>
    <property type="match status" value="1"/>
</dbReference>
<dbReference type="Proteomes" id="UP000076967">
    <property type="component" value="Unassembled WGS sequence"/>
</dbReference>
<proteinExistence type="predicted"/>
<keyword evidence="1" id="KW-0175">Coiled coil</keyword>
<dbReference type="AlphaFoldDB" id="A0A168NR26"/>
<keyword evidence="4" id="KW-1185">Reference proteome</keyword>
<dbReference type="Pfam" id="PF05164">
    <property type="entry name" value="ZapA"/>
    <property type="match status" value="1"/>
</dbReference>
<dbReference type="OrthoDB" id="9808604at2"/>
<accession>A0A168NR26</accession>
<dbReference type="STRING" id="494026.PGLA_01220"/>
<sequence>MNIPDRNRVTVEIYGTSYKLVGSSSDYMKKIAQYVDERMNAVSKNHTRLDTPKIAVLAAVHMAEEAIQTQEVRNELKMLTGERSELKAEILKLLDNRTEQTEKLLKQQEESAVVVKEKEELQAELNRVQAELQQQLENNKFLLDKEIVKNLQLTQNQADQEQNHKQSVLELDKQLVDLRNSNNQWQTKLRGNEKELKTAQEVHAQLSEQYKQSVQREQTAKADQQSLQTQVTKLHSERNQIKDSLGKSETARQLLQKSLEESGATVRKLEGEVNKLLAETKSWKMLADKRAEEVADLERTILEGNEQNETLESGMKSIHDELSVLKEQSVLELNKRETLEYELLQLQQQFEDVQEVYRETVRRDEDARVENLMLLEEKEENERLLKELQDKIIEISSRESDNQVLLESTHDELSVLKEQSEQEVNRRQTVENELLHLQQQYEDVQEVYRETLRRDEDARVENVMLLEEKEENERLLKELQDKIIEVASRESDNQVLLETAQYSLKEWIERYNELESKQSAWGEEEQKLQAELDIWQQEIAATEQQREELRGEKENVAQELREIGESFELVAHQYRLLQVEHDMQLKQTNQLQEEHRKLCEEYGKLQSEYNEWIELIEQDKG</sequence>
<comment type="caution">
    <text evidence="3">The sequence shown here is derived from an EMBL/GenBank/DDBJ whole genome shotgun (WGS) entry which is preliminary data.</text>
</comment>
<evidence type="ECO:0008006" key="5">
    <source>
        <dbReference type="Google" id="ProtNLM"/>
    </source>
</evidence>
<reference evidence="3 4" key="1">
    <citation type="submission" date="2016-03" db="EMBL/GenBank/DDBJ databases">
        <title>Draft genome sequence of Paenibacillus glacialis DSM 22343.</title>
        <authorList>
            <person name="Shin S.-K."/>
            <person name="Yi H."/>
        </authorList>
    </citation>
    <scope>NUCLEOTIDE SEQUENCE [LARGE SCALE GENOMIC DNA]</scope>
    <source>
        <strain evidence="3 4">DSM 22343</strain>
    </source>
</reference>
<evidence type="ECO:0000313" key="3">
    <source>
        <dbReference type="EMBL" id="OAB46048.1"/>
    </source>
</evidence>
<name>A0A168NR26_9BACL</name>
<dbReference type="InterPro" id="IPR036192">
    <property type="entry name" value="Cell_div_ZapA-like_sf"/>
</dbReference>